<proteinExistence type="predicted"/>
<dbReference type="InterPro" id="IPR007358">
    <property type="entry name" value="Nucleoid_associated_NdpA"/>
</dbReference>
<dbReference type="Pfam" id="PF04245">
    <property type="entry name" value="NA37"/>
    <property type="match status" value="1"/>
</dbReference>
<name>A0A7X3KBP6_9STRE</name>
<dbReference type="RefSeq" id="WP_160332245.1">
    <property type="nucleotide sequence ID" value="NZ_WSRS01000009.1"/>
</dbReference>
<dbReference type="AlphaFoldDB" id="A0A7X3KBP6"/>
<gene>
    <name evidence="1" type="ORF">E5983_01970</name>
</gene>
<organism evidence="1 2">
    <name type="scientific">Streptococcus danieliae</name>
    <dbReference type="NCBI Taxonomy" id="747656"/>
    <lineage>
        <taxon>Bacteria</taxon>
        <taxon>Bacillati</taxon>
        <taxon>Bacillota</taxon>
        <taxon>Bacilli</taxon>
        <taxon>Lactobacillales</taxon>
        <taxon>Streptococcaceae</taxon>
        <taxon>Streptococcus</taxon>
    </lineage>
</organism>
<evidence type="ECO:0000313" key="1">
    <source>
        <dbReference type="EMBL" id="MVX58419.1"/>
    </source>
</evidence>
<comment type="caution">
    <text evidence="1">The sequence shown here is derived from an EMBL/GenBank/DDBJ whole genome shotgun (WGS) entry which is preliminary data.</text>
</comment>
<dbReference type="GO" id="GO:0009295">
    <property type="term" value="C:nucleoid"/>
    <property type="evidence" value="ECO:0007669"/>
    <property type="project" value="InterPro"/>
</dbReference>
<evidence type="ECO:0000313" key="2">
    <source>
        <dbReference type="Proteomes" id="UP000461595"/>
    </source>
</evidence>
<protein>
    <submittedName>
        <fullName evidence="1">Nucleoid-associated protein</fullName>
    </submittedName>
</protein>
<accession>A0A7X3KBP6</accession>
<dbReference type="EMBL" id="WSRS01000009">
    <property type="protein sequence ID" value="MVX58419.1"/>
    <property type="molecule type" value="Genomic_DNA"/>
</dbReference>
<reference evidence="1 2" key="1">
    <citation type="submission" date="2019-12" db="EMBL/GenBank/DDBJ databases">
        <title>Microbes associate with the intestines of laboratory mice.</title>
        <authorList>
            <person name="Navarre W."/>
            <person name="Wong E."/>
        </authorList>
    </citation>
    <scope>NUCLEOTIDE SEQUENCE [LARGE SCALE GENOMIC DNA]</scope>
    <source>
        <strain evidence="1 2">NM51_B2-22</strain>
    </source>
</reference>
<dbReference type="OrthoDB" id="3171075at2"/>
<sequence length="323" mass="37296">MDIYIKEAIIHQFSPQSLDLQFSKEPLELSPRIDEYLRKKIEKVYSEDAKKGAFDSGNTFFSHIQDDLMESSRTISTLWLEAFKEAENQKMNDLIFVGFEKEGQSHFAFLRLVLRDSLTDLGQEENRIQLTQNHLPGFGASPDEGLVVNRVTGQYFLLEKRIKAQGSFLHYFSEKLLEVELAPSPKKSIQTMEKAAQKIAESFQADDFQFQSKLKSSLHKNLEEKQELRPEDIANDLFQDNLTARLTFIDQMKEEVPETIQFQEIDSQRQLKRLENQKLSLSNGIQLIVPNPVYEDAESVEFIMNEDGTYSILIKNVDTIESL</sequence>
<dbReference type="Proteomes" id="UP000461595">
    <property type="component" value="Unassembled WGS sequence"/>
</dbReference>